<feature type="compositionally biased region" description="Basic and acidic residues" evidence="1">
    <location>
        <begin position="166"/>
        <end position="178"/>
    </location>
</feature>
<reference evidence="2" key="1">
    <citation type="submission" date="2017-07" db="EMBL/GenBank/DDBJ databases">
        <title>Taro Niue Genome Assembly and Annotation.</title>
        <authorList>
            <person name="Atibalentja N."/>
            <person name="Keating K."/>
            <person name="Fields C.J."/>
        </authorList>
    </citation>
    <scope>NUCLEOTIDE SEQUENCE</scope>
    <source>
        <strain evidence="2">Niue_2</strain>
        <tissue evidence="2">Leaf</tissue>
    </source>
</reference>
<keyword evidence="3" id="KW-1185">Reference proteome</keyword>
<sequence>MMKTRWCHGFLGLLQNGGEMKLDEEADDPDDPPRPNTFLVSVIERMQVGRDVRVAEDTHVTQTHHSNFEIDLDDDIQVGSLTRADREPTTRTHYEMDTVNLEMLIQPRAPPQSQSAAPPSSLPRVPLLDLHLCLSHLLHNVIVHLKPRHLLVGQAVQNKEGRRRFHREDHRRNLDGQRRFLVPRKKKRTQGEDPLDIVDATTVDDSDVTPSPSEPSQR</sequence>
<protein>
    <submittedName>
        <fullName evidence="2">Uncharacterized protein</fullName>
    </submittedName>
</protein>
<dbReference type="Proteomes" id="UP000652761">
    <property type="component" value="Unassembled WGS sequence"/>
</dbReference>
<evidence type="ECO:0000313" key="3">
    <source>
        <dbReference type="Proteomes" id="UP000652761"/>
    </source>
</evidence>
<dbReference type="AlphaFoldDB" id="A0A843X267"/>
<gene>
    <name evidence="2" type="ORF">Taro_048075</name>
</gene>
<evidence type="ECO:0000313" key="2">
    <source>
        <dbReference type="EMBL" id="MQM15136.1"/>
    </source>
</evidence>
<comment type="caution">
    <text evidence="2">The sequence shown here is derived from an EMBL/GenBank/DDBJ whole genome shotgun (WGS) entry which is preliminary data.</text>
</comment>
<organism evidence="2 3">
    <name type="scientific">Colocasia esculenta</name>
    <name type="common">Wild taro</name>
    <name type="synonym">Arum esculentum</name>
    <dbReference type="NCBI Taxonomy" id="4460"/>
    <lineage>
        <taxon>Eukaryota</taxon>
        <taxon>Viridiplantae</taxon>
        <taxon>Streptophyta</taxon>
        <taxon>Embryophyta</taxon>
        <taxon>Tracheophyta</taxon>
        <taxon>Spermatophyta</taxon>
        <taxon>Magnoliopsida</taxon>
        <taxon>Liliopsida</taxon>
        <taxon>Araceae</taxon>
        <taxon>Aroideae</taxon>
        <taxon>Colocasieae</taxon>
        <taxon>Colocasia</taxon>
    </lineage>
</organism>
<name>A0A843X267_COLES</name>
<proteinExistence type="predicted"/>
<evidence type="ECO:0000256" key="1">
    <source>
        <dbReference type="SAM" id="MobiDB-lite"/>
    </source>
</evidence>
<feature type="region of interest" description="Disordered" evidence="1">
    <location>
        <begin position="160"/>
        <end position="218"/>
    </location>
</feature>
<dbReference type="EMBL" id="NMUH01006379">
    <property type="protein sequence ID" value="MQM15136.1"/>
    <property type="molecule type" value="Genomic_DNA"/>
</dbReference>
<accession>A0A843X267</accession>
<feature type="compositionally biased region" description="Low complexity" evidence="1">
    <location>
        <begin position="208"/>
        <end position="218"/>
    </location>
</feature>